<comment type="similarity">
    <text evidence="2">Belongs to the ABC transporter superfamily.</text>
</comment>
<keyword evidence="3" id="KW-0813">Transport</keyword>
<evidence type="ECO:0000313" key="10">
    <source>
        <dbReference type="Proteomes" id="UP001304298"/>
    </source>
</evidence>
<dbReference type="Proteomes" id="UP001304298">
    <property type="component" value="Unassembled WGS sequence"/>
</dbReference>
<evidence type="ECO:0000256" key="6">
    <source>
        <dbReference type="ARBA" id="ARBA00022840"/>
    </source>
</evidence>
<evidence type="ECO:0000256" key="2">
    <source>
        <dbReference type="ARBA" id="ARBA00005417"/>
    </source>
</evidence>
<dbReference type="InterPro" id="IPR003439">
    <property type="entry name" value="ABC_transporter-like_ATP-bd"/>
</dbReference>
<dbReference type="PANTHER" id="PTHR43297:SF2">
    <property type="entry name" value="DIPEPTIDE TRANSPORT ATP-BINDING PROTEIN DPPD"/>
    <property type="match status" value="1"/>
</dbReference>
<comment type="caution">
    <text evidence="9">The sequence shown here is derived from an EMBL/GenBank/DDBJ whole genome shotgun (WGS) entry which is preliminary data.</text>
</comment>
<feature type="domain" description="ABC transporter" evidence="8">
    <location>
        <begin position="5"/>
        <end position="256"/>
    </location>
</feature>
<dbReference type="Gene3D" id="3.40.50.300">
    <property type="entry name" value="P-loop containing nucleotide triphosphate hydrolases"/>
    <property type="match status" value="2"/>
</dbReference>
<dbReference type="GO" id="GO:0005524">
    <property type="term" value="F:ATP binding"/>
    <property type="evidence" value="ECO:0007669"/>
    <property type="project" value="UniProtKB-KW"/>
</dbReference>
<dbReference type="Pfam" id="PF08352">
    <property type="entry name" value="oligo_HPY"/>
    <property type="match status" value="2"/>
</dbReference>
<dbReference type="InterPro" id="IPR013563">
    <property type="entry name" value="Oligopep_ABC_C"/>
</dbReference>
<gene>
    <name evidence="9" type="ORF">VA596_16555</name>
</gene>
<proteinExistence type="inferred from homology"/>
<feature type="domain" description="ABC transporter" evidence="8">
    <location>
        <begin position="292"/>
        <end position="534"/>
    </location>
</feature>
<protein>
    <submittedName>
        <fullName evidence="9">ABC transporter ATP-binding protein</fullName>
    </submittedName>
</protein>
<keyword evidence="5" id="KW-0547">Nucleotide-binding</keyword>
<accession>A0ABU5R4R9</accession>
<dbReference type="CDD" id="cd03257">
    <property type="entry name" value="ABC_NikE_OppD_transporters"/>
    <property type="match status" value="2"/>
</dbReference>
<dbReference type="SMART" id="SM00382">
    <property type="entry name" value="AAA"/>
    <property type="match status" value="2"/>
</dbReference>
<dbReference type="PROSITE" id="PS00211">
    <property type="entry name" value="ABC_TRANSPORTER_1"/>
    <property type="match status" value="2"/>
</dbReference>
<keyword evidence="4" id="KW-1003">Cell membrane</keyword>
<dbReference type="Pfam" id="PF00005">
    <property type="entry name" value="ABC_tran"/>
    <property type="match status" value="2"/>
</dbReference>
<name>A0ABU5R4R9_9PSEU</name>
<dbReference type="PANTHER" id="PTHR43297">
    <property type="entry name" value="OLIGOPEPTIDE TRANSPORT ATP-BINDING PROTEIN APPD"/>
    <property type="match status" value="1"/>
</dbReference>
<evidence type="ECO:0000256" key="5">
    <source>
        <dbReference type="ARBA" id="ARBA00022741"/>
    </source>
</evidence>
<keyword evidence="6 9" id="KW-0067">ATP-binding</keyword>
<comment type="subcellular location">
    <subcellularLocation>
        <location evidence="1">Cell membrane</location>
        <topology evidence="1">Peripheral membrane protein</topology>
    </subcellularLocation>
</comment>
<dbReference type="InterPro" id="IPR017871">
    <property type="entry name" value="ABC_transporter-like_CS"/>
</dbReference>
<evidence type="ECO:0000256" key="7">
    <source>
        <dbReference type="ARBA" id="ARBA00023136"/>
    </source>
</evidence>
<dbReference type="InterPro" id="IPR027417">
    <property type="entry name" value="P-loop_NTPase"/>
</dbReference>
<sequence>MTPLLQLKDLTVTYETAGGDIPAVRGVGLTLDPGGTLGVAGESGSGKSTVAMSVLRLLPRTAKISGEILLDGEDVTEMKWGRLRAVRWAEASVVFQGAMHALNPVRKIGEQIAEPIRLHPPEGRTPTDAEVDARVAELLTQVDLPPGRAGAYPHELSGGQKQRVMIAMALACSPRLIIADEPTTALDVIVQAQVLALLSRLVAEQDIGLIMISHDLSVLAATCERIAVMYDGEIVEERPSAELMTDPRHPHSQALAAAFPTVGDPVSRFAPATSTPLPPEPASRGAGTEPLLEAENLRVSFRDRTGKRIDAVAGVDLTVSRDEIVALVGQSGSGKTTLARTLLGLQKPDSGVVRYAGKPVPVGGAGLKAYRRQVQLVLQDPTSALNPAHTVYEAVAEGPRIHGLADERAVVHRALEAAELRPAEKYADRLPHELSGGQRQRVVIAGALALEPSVVVADEPVASLDASVRGEILGLLLRLRRELGLAGLVITHDLGLAWNIADRVAVMYRGELVETGTVEQVLLDPHHEYTKSLLAALPGGTAAGKPGTAGRSPRPVV</sequence>
<dbReference type="RefSeq" id="WP_323328013.1">
    <property type="nucleotide sequence ID" value="NZ_JAYFSI010000003.1"/>
</dbReference>
<keyword evidence="7" id="KW-0472">Membrane</keyword>
<dbReference type="SUPFAM" id="SSF52540">
    <property type="entry name" value="P-loop containing nucleoside triphosphate hydrolases"/>
    <property type="match status" value="2"/>
</dbReference>
<organism evidence="9 10">
    <name type="scientific">Amycolatopsis heterodermiae</name>
    <dbReference type="NCBI Taxonomy" id="3110235"/>
    <lineage>
        <taxon>Bacteria</taxon>
        <taxon>Bacillati</taxon>
        <taxon>Actinomycetota</taxon>
        <taxon>Actinomycetes</taxon>
        <taxon>Pseudonocardiales</taxon>
        <taxon>Pseudonocardiaceae</taxon>
        <taxon>Amycolatopsis</taxon>
    </lineage>
</organism>
<keyword evidence="10" id="KW-1185">Reference proteome</keyword>
<evidence type="ECO:0000313" key="9">
    <source>
        <dbReference type="EMBL" id="MEA5361158.1"/>
    </source>
</evidence>
<dbReference type="InterPro" id="IPR050388">
    <property type="entry name" value="ABC_Ni/Peptide_Import"/>
</dbReference>
<dbReference type="InterPro" id="IPR003593">
    <property type="entry name" value="AAA+_ATPase"/>
</dbReference>
<dbReference type="EMBL" id="JAYFSI010000003">
    <property type="protein sequence ID" value="MEA5361158.1"/>
    <property type="molecule type" value="Genomic_DNA"/>
</dbReference>
<reference evidence="9 10" key="1">
    <citation type="submission" date="2023-12" db="EMBL/GenBank/DDBJ databases">
        <title>Amycolatopsis sp. V23-08.</title>
        <authorList>
            <person name="Somphong A."/>
        </authorList>
    </citation>
    <scope>NUCLEOTIDE SEQUENCE [LARGE SCALE GENOMIC DNA]</scope>
    <source>
        <strain evidence="9 10">V23-08</strain>
    </source>
</reference>
<evidence type="ECO:0000259" key="8">
    <source>
        <dbReference type="PROSITE" id="PS50893"/>
    </source>
</evidence>
<dbReference type="NCBIfam" id="NF007739">
    <property type="entry name" value="PRK10419.1"/>
    <property type="match status" value="2"/>
</dbReference>
<dbReference type="PROSITE" id="PS50893">
    <property type="entry name" value="ABC_TRANSPORTER_2"/>
    <property type="match status" value="2"/>
</dbReference>
<evidence type="ECO:0000256" key="3">
    <source>
        <dbReference type="ARBA" id="ARBA00022448"/>
    </source>
</evidence>
<evidence type="ECO:0000256" key="1">
    <source>
        <dbReference type="ARBA" id="ARBA00004202"/>
    </source>
</evidence>
<evidence type="ECO:0000256" key="4">
    <source>
        <dbReference type="ARBA" id="ARBA00022475"/>
    </source>
</evidence>